<feature type="compositionally biased region" description="Polar residues" evidence="1">
    <location>
        <begin position="61"/>
        <end position="73"/>
    </location>
</feature>
<evidence type="ECO:0000313" key="3">
    <source>
        <dbReference type="Proteomes" id="UP000298787"/>
    </source>
</evidence>
<reference evidence="2 3" key="1">
    <citation type="submission" date="2019-01" db="EMBL/GenBank/DDBJ databases">
        <title>Genome Assembly of Collichthys lucidus.</title>
        <authorList>
            <person name="Cai M."/>
            <person name="Xiao S."/>
        </authorList>
    </citation>
    <scope>NUCLEOTIDE SEQUENCE [LARGE SCALE GENOMIC DNA]</scope>
    <source>
        <strain evidence="2">JT15FE1705JMU</strain>
        <tissue evidence="2">Muscle</tissue>
    </source>
</reference>
<name>A0A4U5URW3_COLLU</name>
<evidence type="ECO:0000313" key="2">
    <source>
        <dbReference type="EMBL" id="TKS77271.1"/>
    </source>
</evidence>
<gene>
    <name evidence="2" type="ORF">D9C73_011362</name>
</gene>
<dbReference type="AlphaFoldDB" id="A0A4U5URW3"/>
<evidence type="ECO:0000256" key="1">
    <source>
        <dbReference type="SAM" id="MobiDB-lite"/>
    </source>
</evidence>
<protein>
    <submittedName>
        <fullName evidence="2">DNA repair protein complementing XP-C cells</fullName>
    </submittedName>
</protein>
<dbReference type="STRING" id="240159.A0A4U5URW3"/>
<dbReference type="EMBL" id="CM014087">
    <property type="protein sequence ID" value="TKS77271.1"/>
    <property type="molecule type" value="Genomic_DNA"/>
</dbReference>
<dbReference type="Proteomes" id="UP000298787">
    <property type="component" value="Chromosome 10"/>
</dbReference>
<sequence>MKREKRVTSNWALLVKGLLIREKLKQRYGKKSQGLAQGEETGGLSSDEEAVEGGSPGAKTASETLAMSWPQNRQAEEDGGSVSGLKKKTTTKREKKGQEKHLFPFEKV</sequence>
<feature type="compositionally biased region" description="Basic and acidic residues" evidence="1">
    <location>
        <begin position="96"/>
        <end position="108"/>
    </location>
</feature>
<keyword evidence="3" id="KW-1185">Reference proteome</keyword>
<feature type="region of interest" description="Disordered" evidence="1">
    <location>
        <begin position="27"/>
        <end position="108"/>
    </location>
</feature>
<accession>A0A4U5URW3</accession>
<proteinExistence type="predicted"/>
<organism evidence="2 3">
    <name type="scientific">Collichthys lucidus</name>
    <name type="common">Big head croaker</name>
    <name type="synonym">Sciaena lucida</name>
    <dbReference type="NCBI Taxonomy" id="240159"/>
    <lineage>
        <taxon>Eukaryota</taxon>
        <taxon>Metazoa</taxon>
        <taxon>Chordata</taxon>
        <taxon>Craniata</taxon>
        <taxon>Vertebrata</taxon>
        <taxon>Euteleostomi</taxon>
        <taxon>Actinopterygii</taxon>
        <taxon>Neopterygii</taxon>
        <taxon>Teleostei</taxon>
        <taxon>Neoteleostei</taxon>
        <taxon>Acanthomorphata</taxon>
        <taxon>Eupercaria</taxon>
        <taxon>Sciaenidae</taxon>
        <taxon>Collichthys</taxon>
    </lineage>
</organism>
<feature type="compositionally biased region" description="Basic residues" evidence="1">
    <location>
        <begin position="85"/>
        <end position="95"/>
    </location>
</feature>